<evidence type="ECO:0000313" key="1">
    <source>
        <dbReference type="EMBL" id="VDD08512.1"/>
    </source>
</evidence>
<sequence length="64" mass="7519">MEKTKRRKLSRSDFTASEEDRDVAAVAVVILSRRRASKMTIMLQPALELYIFKPLYWLDTEETI</sequence>
<protein>
    <submittedName>
        <fullName evidence="1">Uncharacterized protein</fullName>
    </submittedName>
</protein>
<accession>A0A3P6CJ87</accession>
<gene>
    <name evidence="1" type="ORF">BOLC4T24048H</name>
</gene>
<name>A0A3P6CJ87_BRAOL</name>
<proteinExistence type="predicted"/>
<dbReference type="AlphaFoldDB" id="A0A3P6CJ87"/>
<organism evidence="1">
    <name type="scientific">Brassica oleracea</name>
    <name type="common">Wild cabbage</name>
    <dbReference type="NCBI Taxonomy" id="3712"/>
    <lineage>
        <taxon>Eukaryota</taxon>
        <taxon>Viridiplantae</taxon>
        <taxon>Streptophyta</taxon>
        <taxon>Embryophyta</taxon>
        <taxon>Tracheophyta</taxon>
        <taxon>Spermatophyta</taxon>
        <taxon>Magnoliopsida</taxon>
        <taxon>eudicotyledons</taxon>
        <taxon>Gunneridae</taxon>
        <taxon>Pentapetalae</taxon>
        <taxon>rosids</taxon>
        <taxon>malvids</taxon>
        <taxon>Brassicales</taxon>
        <taxon>Brassicaceae</taxon>
        <taxon>Brassiceae</taxon>
        <taxon>Brassica</taxon>
    </lineage>
</organism>
<reference evidence="1" key="1">
    <citation type="submission" date="2018-11" db="EMBL/GenBank/DDBJ databases">
        <authorList>
            <consortium name="Genoscope - CEA"/>
            <person name="William W."/>
        </authorList>
    </citation>
    <scope>NUCLEOTIDE SEQUENCE</scope>
</reference>
<dbReference type="EMBL" id="LR031873">
    <property type="protein sequence ID" value="VDD08512.1"/>
    <property type="molecule type" value="Genomic_DNA"/>
</dbReference>